<proteinExistence type="predicted"/>
<dbReference type="RefSeq" id="WP_188613840.1">
    <property type="nucleotide sequence ID" value="NZ_BMJT01000003.1"/>
</dbReference>
<dbReference type="EMBL" id="BMJT01000003">
    <property type="protein sequence ID" value="GGG16869.1"/>
    <property type="molecule type" value="Genomic_DNA"/>
</dbReference>
<keyword evidence="1" id="KW-0732">Signal</keyword>
<accession>A0A917G0S7</accession>
<comment type="caution">
    <text evidence="3">The sequence shown here is derived from an EMBL/GenBank/DDBJ whole genome shotgun (WGS) entry which is preliminary data.</text>
</comment>
<evidence type="ECO:0000259" key="2">
    <source>
        <dbReference type="Pfam" id="PF22322"/>
    </source>
</evidence>
<dbReference type="Pfam" id="PF22322">
    <property type="entry name" value="DUF6973"/>
    <property type="match status" value="1"/>
</dbReference>
<evidence type="ECO:0000313" key="3">
    <source>
        <dbReference type="EMBL" id="GGG16869.1"/>
    </source>
</evidence>
<evidence type="ECO:0000313" key="4">
    <source>
        <dbReference type="Proteomes" id="UP000616608"/>
    </source>
</evidence>
<reference evidence="3" key="1">
    <citation type="journal article" date="2014" name="Int. J. Syst. Evol. Microbiol.">
        <title>Complete genome sequence of Corynebacterium casei LMG S-19264T (=DSM 44701T), isolated from a smear-ripened cheese.</title>
        <authorList>
            <consortium name="US DOE Joint Genome Institute (JGI-PGF)"/>
            <person name="Walter F."/>
            <person name="Albersmeier A."/>
            <person name="Kalinowski J."/>
            <person name="Ruckert C."/>
        </authorList>
    </citation>
    <scope>NUCLEOTIDE SEQUENCE</scope>
    <source>
        <strain evidence="3">CGMCC 1.15760</strain>
    </source>
</reference>
<feature type="signal peptide" evidence="1">
    <location>
        <begin position="1"/>
        <end position="26"/>
    </location>
</feature>
<sequence>MKNKLLSTSLAVAVITLISNSPNVLALESTPNDSENNFYFIEVLEQNLDYASIVENLDIESLESYSQNKQNENPAISEDELNNLLKEEIIKRGIESNIINANGKLMYPDLGISTYSYGDLPIVKTKLGTNEKKVFNESLSKGVAVLAAGKSAMSYYKNYYSGGEDDNADAFRHSLWMAFSSASVAGADYSRRFGIAHENDFPSSALARSMDLYNNNIGISYGPKIKAFAGNADLYHSMALKMINTAVKNGEMRRFYGTDIGRKTSLVKTNSTGAKK</sequence>
<reference evidence="3" key="2">
    <citation type="submission" date="2020-09" db="EMBL/GenBank/DDBJ databases">
        <authorList>
            <person name="Sun Q."/>
            <person name="Zhou Y."/>
        </authorList>
    </citation>
    <scope>NUCLEOTIDE SEQUENCE</scope>
    <source>
        <strain evidence="3">CGMCC 1.15760</strain>
    </source>
</reference>
<dbReference type="InterPro" id="IPR054246">
    <property type="entry name" value="DUF6973"/>
</dbReference>
<name>A0A917G0S7_9BACI</name>
<gene>
    <name evidence="3" type="ORF">GCM10007425_09030</name>
</gene>
<feature type="domain" description="DUF6973" evidence="2">
    <location>
        <begin position="134"/>
        <end position="241"/>
    </location>
</feature>
<keyword evidence="4" id="KW-1185">Reference proteome</keyword>
<dbReference type="Proteomes" id="UP000616608">
    <property type="component" value="Unassembled WGS sequence"/>
</dbReference>
<feature type="chain" id="PRO_5036826265" description="DUF6973 domain-containing protein" evidence="1">
    <location>
        <begin position="27"/>
        <end position="276"/>
    </location>
</feature>
<organism evidence="3 4">
    <name type="scientific">Lysinibacillus alkalisoli</name>
    <dbReference type="NCBI Taxonomy" id="1911548"/>
    <lineage>
        <taxon>Bacteria</taxon>
        <taxon>Bacillati</taxon>
        <taxon>Bacillota</taxon>
        <taxon>Bacilli</taxon>
        <taxon>Bacillales</taxon>
        <taxon>Bacillaceae</taxon>
        <taxon>Lysinibacillus</taxon>
    </lineage>
</organism>
<dbReference type="AlphaFoldDB" id="A0A917G0S7"/>
<protein>
    <recommendedName>
        <fullName evidence="2">DUF6973 domain-containing protein</fullName>
    </recommendedName>
</protein>
<evidence type="ECO:0000256" key="1">
    <source>
        <dbReference type="SAM" id="SignalP"/>
    </source>
</evidence>